<dbReference type="Gene3D" id="3.30.9.10">
    <property type="entry name" value="D-Amino Acid Oxidase, subunit A, domain 2"/>
    <property type="match status" value="1"/>
</dbReference>
<keyword evidence="1" id="KW-0560">Oxidoreductase</keyword>
<dbReference type="SUPFAM" id="SSF51905">
    <property type="entry name" value="FAD/NAD(P)-binding domain"/>
    <property type="match status" value="1"/>
</dbReference>
<dbReference type="OrthoDB" id="9805337at2"/>
<sequence>MTQQQDHNRTDVLVVGAGVSGLAAALALLQDGREVRVLDAGRIGGGASHGNCGTLTPSHAPPLAAPGTIGRAMRWMLTPDAPLYIPPRFDPALWRWLLGFAMRCNHRDWIASARAKSAMLNDSRRRIADWVRDYGLQCEFMESGEDYVFHSRQAMEHEMQDLPLLREFGIEAEIIDGPAYEAQEPALKPGVVGAIRFAGDAALRPDRYVAELARAVRERGGVIVEQCALQSLRSDADGVRAATAQGDIHAHDAVIAAGAWSPTIARAVGLPWLRKAIQPGKGYSMTYSAPAVVPKRPLTLREVSVCVTAWGSGFRLGSTMEFSGYDTSLNERRLGALERGARKYLQHPVGPELRERWFGWRPMSRDDIPLIGRAPGHKRLWLATGHGMMGVGMSAGTGQMLADLMAGRTPAVQPSAFDPARFA</sequence>
<dbReference type="KEGG" id="thes:FHQ07_04215"/>
<keyword evidence="2" id="KW-0812">Transmembrane</keyword>
<dbReference type="Proteomes" id="UP000308149">
    <property type="component" value="Chromosome"/>
</dbReference>
<evidence type="ECO:0000313" key="4">
    <source>
        <dbReference type="EMBL" id="QDA56574.1"/>
    </source>
</evidence>
<evidence type="ECO:0000313" key="5">
    <source>
        <dbReference type="Proteomes" id="UP000308149"/>
    </source>
</evidence>
<gene>
    <name evidence="4" type="ORF">FHQ07_04215</name>
</gene>
<proteinExistence type="predicted"/>
<dbReference type="AlphaFoldDB" id="A0A5B7ZMQ5"/>
<feature type="domain" description="FAD dependent oxidoreductase" evidence="3">
    <location>
        <begin position="11"/>
        <end position="404"/>
    </location>
</feature>
<evidence type="ECO:0000256" key="1">
    <source>
        <dbReference type="ARBA" id="ARBA00023002"/>
    </source>
</evidence>
<dbReference type="InterPro" id="IPR006076">
    <property type="entry name" value="FAD-dep_OxRdtase"/>
</dbReference>
<dbReference type="RefSeq" id="WP_139715561.1">
    <property type="nucleotide sequence ID" value="NZ_CP040871.1"/>
</dbReference>
<keyword evidence="5" id="KW-1185">Reference proteome</keyword>
<dbReference type="Gene3D" id="3.50.50.60">
    <property type="entry name" value="FAD/NAD(P)-binding domain"/>
    <property type="match status" value="2"/>
</dbReference>
<reference evidence="4 5" key="1">
    <citation type="submission" date="2019-06" db="EMBL/GenBank/DDBJ databases">
        <title>Thermomonas aquatica sp. nov., isolated from an industrial wastewater treatment plant.</title>
        <authorList>
            <person name="Jeon J.H."/>
            <person name="Park D.-S."/>
        </authorList>
    </citation>
    <scope>NUCLEOTIDE SEQUENCE [LARGE SCALE GENOMIC DNA]</scope>
    <source>
        <strain evidence="4 5">SY21</strain>
    </source>
</reference>
<dbReference type="GO" id="GO:0005737">
    <property type="term" value="C:cytoplasm"/>
    <property type="evidence" value="ECO:0007669"/>
    <property type="project" value="TreeGrafter"/>
</dbReference>
<evidence type="ECO:0000259" key="3">
    <source>
        <dbReference type="Pfam" id="PF01266"/>
    </source>
</evidence>
<name>A0A5B7ZMQ5_9GAMM</name>
<dbReference type="InterPro" id="IPR036188">
    <property type="entry name" value="FAD/NAD-bd_sf"/>
</dbReference>
<dbReference type="EMBL" id="CP040871">
    <property type="protein sequence ID" value="QDA56574.1"/>
    <property type="molecule type" value="Genomic_DNA"/>
</dbReference>
<dbReference type="PANTHER" id="PTHR13847">
    <property type="entry name" value="SARCOSINE DEHYDROGENASE-RELATED"/>
    <property type="match status" value="1"/>
</dbReference>
<dbReference type="GO" id="GO:0016491">
    <property type="term" value="F:oxidoreductase activity"/>
    <property type="evidence" value="ECO:0007669"/>
    <property type="project" value="UniProtKB-KW"/>
</dbReference>
<organism evidence="4 5">
    <name type="scientific">Thermomonas aquatica</name>
    <dbReference type="NCBI Taxonomy" id="2202149"/>
    <lineage>
        <taxon>Bacteria</taxon>
        <taxon>Pseudomonadati</taxon>
        <taxon>Pseudomonadota</taxon>
        <taxon>Gammaproteobacteria</taxon>
        <taxon>Lysobacterales</taxon>
        <taxon>Lysobacteraceae</taxon>
        <taxon>Thermomonas</taxon>
    </lineage>
</organism>
<protein>
    <submittedName>
        <fullName evidence="4">FAD-dependent oxidoreductase</fullName>
    </submittedName>
</protein>
<accession>A0A5B7ZMQ5</accession>
<feature type="transmembrane region" description="Helical" evidence="2">
    <location>
        <begin position="12"/>
        <end position="29"/>
    </location>
</feature>
<dbReference type="Pfam" id="PF01266">
    <property type="entry name" value="DAO"/>
    <property type="match status" value="1"/>
</dbReference>
<dbReference type="PANTHER" id="PTHR13847:SF289">
    <property type="entry name" value="GLYCINE OXIDASE"/>
    <property type="match status" value="1"/>
</dbReference>
<evidence type="ECO:0000256" key="2">
    <source>
        <dbReference type="SAM" id="Phobius"/>
    </source>
</evidence>
<keyword evidence="2" id="KW-0472">Membrane</keyword>
<dbReference type="SUPFAM" id="SSF54373">
    <property type="entry name" value="FAD-linked reductases, C-terminal domain"/>
    <property type="match status" value="1"/>
</dbReference>
<keyword evidence="2" id="KW-1133">Transmembrane helix</keyword>